<dbReference type="AlphaFoldDB" id="A0A0E9VX00"/>
<proteinExistence type="predicted"/>
<reference evidence="1" key="1">
    <citation type="submission" date="2014-11" db="EMBL/GenBank/DDBJ databases">
        <authorList>
            <person name="Amaro Gonzalez C."/>
        </authorList>
    </citation>
    <scope>NUCLEOTIDE SEQUENCE</scope>
</reference>
<organism evidence="1">
    <name type="scientific">Anguilla anguilla</name>
    <name type="common">European freshwater eel</name>
    <name type="synonym">Muraena anguilla</name>
    <dbReference type="NCBI Taxonomy" id="7936"/>
    <lineage>
        <taxon>Eukaryota</taxon>
        <taxon>Metazoa</taxon>
        <taxon>Chordata</taxon>
        <taxon>Craniata</taxon>
        <taxon>Vertebrata</taxon>
        <taxon>Euteleostomi</taxon>
        <taxon>Actinopterygii</taxon>
        <taxon>Neopterygii</taxon>
        <taxon>Teleostei</taxon>
        <taxon>Anguilliformes</taxon>
        <taxon>Anguillidae</taxon>
        <taxon>Anguilla</taxon>
    </lineage>
</organism>
<evidence type="ECO:0000313" key="1">
    <source>
        <dbReference type="EMBL" id="JAH82596.1"/>
    </source>
</evidence>
<protein>
    <submittedName>
        <fullName evidence="1">Uncharacterized protein</fullName>
    </submittedName>
</protein>
<dbReference type="EMBL" id="GBXM01025981">
    <property type="protein sequence ID" value="JAH82596.1"/>
    <property type="molecule type" value="Transcribed_RNA"/>
</dbReference>
<accession>A0A0E9VX00</accession>
<sequence>MAGKVASPVFSPQTGTPILLKPV</sequence>
<name>A0A0E9VX00_ANGAN</name>
<reference evidence="1" key="2">
    <citation type="journal article" date="2015" name="Fish Shellfish Immunol.">
        <title>Early steps in the European eel (Anguilla anguilla)-Vibrio vulnificus interaction in the gills: Role of the RtxA13 toxin.</title>
        <authorList>
            <person name="Callol A."/>
            <person name="Pajuelo D."/>
            <person name="Ebbesson L."/>
            <person name="Teles M."/>
            <person name="MacKenzie S."/>
            <person name="Amaro C."/>
        </authorList>
    </citation>
    <scope>NUCLEOTIDE SEQUENCE</scope>
</reference>